<dbReference type="OrthoDB" id="3573515at2"/>
<keyword evidence="1" id="KW-0812">Transmembrane</keyword>
<dbReference type="STRING" id="115433.SAMN05421835_106310"/>
<proteinExistence type="predicted"/>
<keyword evidence="1" id="KW-0472">Membrane</keyword>
<evidence type="ECO:0000313" key="2">
    <source>
        <dbReference type="EMBL" id="SFJ57613.1"/>
    </source>
</evidence>
<dbReference type="EMBL" id="FORP01000006">
    <property type="protein sequence ID" value="SFJ57613.1"/>
    <property type="molecule type" value="Genomic_DNA"/>
</dbReference>
<accession>A0A1I3SFL5</accession>
<dbReference type="AlphaFoldDB" id="A0A1I3SFL5"/>
<dbReference type="Proteomes" id="UP000199025">
    <property type="component" value="Unassembled WGS sequence"/>
</dbReference>
<sequence>MNRRVQGADGREWIVRAQMEWRRPVTVEDFEHDVAGSPASGVAMLSVTLLLAVILVAWLPDGVVVPAWVVWGLLLIALFFPLRWVLNRPWGLVAETDGDPLGEHPPERWVGVVTGMFRVRGEVAKVAKTIQREGLPDFDGPLHPME</sequence>
<evidence type="ECO:0000256" key="1">
    <source>
        <dbReference type="SAM" id="Phobius"/>
    </source>
</evidence>
<feature type="transmembrane region" description="Helical" evidence="1">
    <location>
        <begin position="42"/>
        <end position="59"/>
    </location>
</feature>
<dbReference type="RefSeq" id="WP_091506900.1">
    <property type="nucleotide sequence ID" value="NZ_CBDQZW010000012.1"/>
</dbReference>
<name>A0A1I3SFL5_9PSEU</name>
<keyword evidence="1" id="KW-1133">Transmembrane helix</keyword>
<protein>
    <recommendedName>
        <fullName evidence="4">DUF983 domain-containing protein</fullName>
    </recommendedName>
</protein>
<gene>
    <name evidence="2" type="ORF">SAMN05421835_106310</name>
</gene>
<reference evidence="2 3" key="1">
    <citation type="submission" date="2016-10" db="EMBL/GenBank/DDBJ databases">
        <authorList>
            <person name="de Groot N.N."/>
        </authorList>
    </citation>
    <scope>NUCLEOTIDE SEQUENCE [LARGE SCALE GENOMIC DNA]</scope>
    <source>
        <strain evidence="2 3">DSM 44468</strain>
    </source>
</reference>
<evidence type="ECO:0000313" key="3">
    <source>
        <dbReference type="Proteomes" id="UP000199025"/>
    </source>
</evidence>
<keyword evidence="3" id="KW-1185">Reference proteome</keyword>
<evidence type="ECO:0008006" key="4">
    <source>
        <dbReference type="Google" id="ProtNLM"/>
    </source>
</evidence>
<organism evidence="2 3">
    <name type="scientific">Amycolatopsis sacchari</name>
    <dbReference type="NCBI Taxonomy" id="115433"/>
    <lineage>
        <taxon>Bacteria</taxon>
        <taxon>Bacillati</taxon>
        <taxon>Actinomycetota</taxon>
        <taxon>Actinomycetes</taxon>
        <taxon>Pseudonocardiales</taxon>
        <taxon>Pseudonocardiaceae</taxon>
        <taxon>Amycolatopsis</taxon>
    </lineage>
</organism>
<feature type="transmembrane region" description="Helical" evidence="1">
    <location>
        <begin position="65"/>
        <end position="86"/>
    </location>
</feature>